<evidence type="ECO:0000256" key="2">
    <source>
        <dbReference type="ARBA" id="ARBA00022729"/>
    </source>
</evidence>
<dbReference type="Pfam" id="PF00497">
    <property type="entry name" value="SBP_bac_3"/>
    <property type="match status" value="1"/>
</dbReference>
<dbReference type="Proteomes" id="UP000185841">
    <property type="component" value="Unassembled WGS sequence"/>
</dbReference>
<evidence type="ECO:0000313" key="5">
    <source>
        <dbReference type="EMBL" id="SIQ33764.1"/>
    </source>
</evidence>
<evidence type="ECO:0000313" key="6">
    <source>
        <dbReference type="Proteomes" id="UP000185841"/>
    </source>
</evidence>
<comment type="similarity">
    <text evidence="1">Belongs to the bacterial solute-binding protein 3 family.</text>
</comment>
<keyword evidence="2 3" id="KW-0732">Signal</keyword>
<protein>
    <submittedName>
        <fullName evidence="5">Polar amino acid transport system substrate-binding protein</fullName>
    </submittedName>
</protein>
<organism evidence="5 6">
    <name type="scientific">Aquipseudomonas alcaligenes</name>
    <name type="common">Pseudomonas alcaligenes</name>
    <dbReference type="NCBI Taxonomy" id="43263"/>
    <lineage>
        <taxon>Bacteria</taxon>
        <taxon>Pseudomonadati</taxon>
        <taxon>Pseudomonadota</taxon>
        <taxon>Gammaproteobacteria</taxon>
        <taxon>Pseudomonadales</taxon>
        <taxon>Pseudomonadaceae</taxon>
        <taxon>Aquipseudomonas</taxon>
    </lineage>
</organism>
<feature type="signal peptide" evidence="3">
    <location>
        <begin position="1"/>
        <end position="26"/>
    </location>
</feature>
<sequence>MQPRHRLPILSLLACLSLSTAGVARGETLVIAADLWCPINCAADSPRPGIFVELARDIFAEAGIQVRYETRNWARVLQEVRRGDINAAIGAGYDDAPDFLFGETPVALSRNCFYTLQDSSWRYAGVTSLPAVRIGVINDYSYGEPINGYIAGPHAQRDRVQVAAGNNALDLNLTKLEHGRLDAVLENSWVIQSRLAELGRGGELREAGCREPDMPIYLAFSPARADSSRYVELFEQGLRRYRADGRLQTLLGKYGVSER</sequence>
<reference evidence="5 6" key="1">
    <citation type="submission" date="2017-01" db="EMBL/GenBank/DDBJ databases">
        <authorList>
            <person name="Mah S.A."/>
            <person name="Swanson W.J."/>
            <person name="Moy G.W."/>
            <person name="Vacquier V.D."/>
        </authorList>
    </citation>
    <scope>NUCLEOTIDE SEQUENCE [LARGE SCALE GENOMIC DNA]</scope>
    <source>
        <strain evidence="5 6">RU36E</strain>
    </source>
</reference>
<dbReference type="PANTHER" id="PTHR35936:SF25">
    <property type="entry name" value="ABC TRANSPORTER SUBSTRATE-BINDING PROTEIN"/>
    <property type="match status" value="1"/>
</dbReference>
<dbReference type="PANTHER" id="PTHR35936">
    <property type="entry name" value="MEMBRANE-BOUND LYTIC MUREIN TRANSGLYCOSYLASE F"/>
    <property type="match status" value="1"/>
</dbReference>
<feature type="chain" id="PRO_5012771673" evidence="3">
    <location>
        <begin position="27"/>
        <end position="259"/>
    </location>
</feature>
<evidence type="ECO:0000256" key="3">
    <source>
        <dbReference type="SAM" id="SignalP"/>
    </source>
</evidence>
<dbReference type="InterPro" id="IPR001638">
    <property type="entry name" value="Solute-binding_3/MltF_N"/>
</dbReference>
<dbReference type="RefSeq" id="WP_076426219.1">
    <property type="nucleotide sequence ID" value="NZ_FTMP01000003.1"/>
</dbReference>
<gene>
    <name evidence="5" type="ORF">SAMN05878282_103241</name>
</gene>
<feature type="domain" description="Solute-binding protein family 3/N-terminal" evidence="4">
    <location>
        <begin position="46"/>
        <end position="255"/>
    </location>
</feature>
<dbReference type="AlphaFoldDB" id="A0A1N6RY16"/>
<evidence type="ECO:0000256" key="1">
    <source>
        <dbReference type="ARBA" id="ARBA00010333"/>
    </source>
</evidence>
<dbReference type="SUPFAM" id="SSF53850">
    <property type="entry name" value="Periplasmic binding protein-like II"/>
    <property type="match status" value="1"/>
</dbReference>
<evidence type="ECO:0000259" key="4">
    <source>
        <dbReference type="Pfam" id="PF00497"/>
    </source>
</evidence>
<dbReference type="EMBL" id="FTMP01000003">
    <property type="protein sequence ID" value="SIQ33764.1"/>
    <property type="molecule type" value="Genomic_DNA"/>
</dbReference>
<proteinExistence type="inferred from homology"/>
<name>A0A1N6RY16_AQUAC</name>
<accession>A0A1N6RY16</accession>
<dbReference type="Gene3D" id="3.40.190.10">
    <property type="entry name" value="Periplasmic binding protein-like II"/>
    <property type="match status" value="2"/>
</dbReference>